<evidence type="ECO:0000313" key="3">
    <source>
        <dbReference type="Proteomes" id="UP001216907"/>
    </source>
</evidence>
<keyword evidence="3" id="KW-1185">Reference proteome</keyword>
<reference evidence="2 3" key="1">
    <citation type="submission" date="2023-03" db="EMBL/GenBank/DDBJ databases">
        <title>Paludisphaera mucosa sp. nov. a novel planctomycete from northern fen.</title>
        <authorList>
            <person name="Ivanova A."/>
        </authorList>
    </citation>
    <scope>NUCLEOTIDE SEQUENCE [LARGE SCALE GENOMIC DNA]</scope>
    <source>
        <strain evidence="2 3">Pla2</strain>
    </source>
</reference>
<proteinExistence type="predicted"/>
<dbReference type="EMBL" id="JARRAG010000002">
    <property type="protein sequence ID" value="MDG3004294.1"/>
    <property type="molecule type" value="Genomic_DNA"/>
</dbReference>
<organism evidence="2 3">
    <name type="scientific">Paludisphaera mucosa</name>
    <dbReference type="NCBI Taxonomy" id="3030827"/>
    <lineage>
        <taxon>Bacteria</taxon>
        <taxon>Pseudomonadati</taxon>
        <taxon>Planctomycetota</taxon>
        <taxon>Planctomycetia</taxon>
        <taxon>Isosphaerales</taxon>
        <taxon>Isosphaeraceae</taxon>
        <taxon>Paludisphaera</taxon>
    </lineage>
</organism>
<protein>
    <submittedName>
        <fullName evidence="2">Uncharacterized protein</fullName>
    </submittedName>
</protein>
<gene>
    <name evidence="2" type="ORF">PZE19_10955</name>
</gene>
<sequence length="61" mass="6145">MGDKQVDAAGIPHGQARDVSAAAELGGHEASSGRAGEAGDQTGRLLKRHGIVSGEDVLIHS</sequence>
<dbReference type="RefSeq" id="WP_277860652.1">
    <property type="nucleotide sequence ID" value="NZ_JARRAG010000002.1"/>
</dbReference>
<name>A0ABT6FA32_9BACT</name>
<comment type="caution">
    <text evidence="2">The sequence shown here is derived from an EMBL/GenBank/DDBJ whole genome shotgun (WGS) entry which is preliminary data.</text>
</comment>
<evidence type="ECO:0000256" key="1">
    <source>
        <dbReference type="SAM" id="MobiDB-lite"/>
    </source>
</evidence>
<feature type="region of interest" description="Disordered" evidence="1">
    <location>
        <begin position="1"/>
        <end position="46"/>
    </location>
</feature>
<accession>A0ABT6FA32</accession>
<dbReference type="Proteomes" id="UP001216907">
    <property type="component" value="Unassembled WGS sequence"/>
</dbReference>
<evidence type="ECO:0000313" key="2">
    <source>
        <dbReference type="EMBL" id="MDG3004294.1"/>
    </source>
</evidence>